<dbReference type="SUPFAM" id="SSF53850">
    <property type="entry name" value="Periplasmic binding protein-like II"/>
    <property type="match status" value="1"/>
</dbReference>
<comment type="caution">
    <text evidence="2">The sequence shown here is derived from an EMBL/GenBank/DDBJ whole genome shotgun (WGS) entry which is preliminary data.</text>
</comment>
<name>A0A9X9WZX0_9PROT</name>
<evidence type="ECO:0000256" key="1">
    <source>
        <dbReference type="ARBA" id="ARBA00006987"/>
    </source>
</evidence>
<dbReference type="PANTHER" id="PTHR42928:SF5">
    <property type="entry name" value="BLR1237 PROTEIN"/>
    <property type="match status" value="1"/>
</dbReference>
<evidence type="ECO:0000313" key="3">
    <source>
        <dbReference type="Proteomes" id="UP001138751"/>
    </source>
</evidence>
<dbReference type="Gene3D" id="3.40.190.10">
    <property type="entry name" value="Periplasmic binding protein-like II"/>
    <property type="match status" value="1"/>
</dbReference>
<dbReference type="CDD" id="cd07012">
    <property type="entry name" value="PBP2_Bug_TTT"/>
    <property type="match status" value="1"/>
</dbReference>
<sequence length="303" mass="32513">MPGIGKADEFPSRPVKIVVPYSAGGTDSQYRKLAELVGRKFGQPVIVENRPGGAGTAAVIQMARTSRPDGYTIGASTAPLLRQPHMQQVDYDPLRDLTWIAGLGSYTFVILVRKDAPFTTLKELLDWAKANPGRLSYGTPGVSSSQYIAMADLSLAAGIDTLHVPYRGGGEINAAVLGGHTVAGVNTLAGIAGLDGNEVRALACFDPERLGALPNLPTVRESGYDLVHTAPYGIVGPPGMAANVVARLQDAFGEAMHDDENRRLIATLYQSIWFRSAAEYRDWAAAQFERERVLIGRLGIPRN</sequence>
<organism evidence="2 3">
    <name type="scientific">Neoroseomonas soli</name>
    <dbReference type="NCBI Taxonomy" id="1081025"/>
    <lineage>
        <taxon>Bacteria</taxon>
        <taxon>Pseudomonadati</taxon>
        <taxon>Pseudomonadota</taxon>
        <taxon>Alphaproteobacteria</taxon>
        <taxon>Acetobacterales</taxon>
        <taxon>Acetobacteraceae</taxon>
        <taxon>Neoroseomonas</taxon>
    </lineage>
</organism>
<proteinExistence type="inferred from homology"/>
<accession>A0A9X9WZX0</accession>
<evidence type="ECO:0000313" key="2">
    <source>
        <dbReference type="EMBL" id="MBR0672699.1"/>
    </source>
</evidence>
<keyword evidence="3" id="KW-1185">Reference proteome</keyword>
<protein>
    <submittedName>
        <fullName evidence="2">Tripartite tricarboxylate transporter substrate binding protein</fullName>
    </submittedName>
</protein>
<reference evidence="2" key="1">
    <citation type="submission" date="2020-01" db="EMBL/GenBank/DDBJ databases">
        <authorList>
            <person name="Rat A."/>
        </authorList>
    </citation>
    <scope>NUCLEOTIDE SEQUENCE</scope>
    <source>
        <strain evidence="2">LMG 31231</strain>
    </source>
</reference>
<dbReference type="InterPro" id="IPR005064">
    <property type="entry name" value="BUG"/>
</dbReference>
<dbReference type="PIRSF" id="PIRSF017082">
    <property type="entry name" value="YflP"/>
    <property type="match status" value="1"/>
</dbReference>
<dbReference type="EMBL" id="JAAEDM010000047">
    <property type="protein sequence ID" value="MBR0672699.1"/>
    <property type="molecule type" value="Genomic_DNA"/>
</dbReference>
<dbReference type="Gene3D" id="3.40.190.150">
    <property type="entry name" value="Bordetella uptake gene, domain 1"/>
    <property type="match status" value="1"/>
</dbReference>
<dbReference type="Proteomes" id="UP001138751">
    <property type="component" value="Unassembled WGS sequence"/>
</dbReference>
<dbReference type="RefSeq" id="WP_211863117.1">
    <property type="nucleotide sequence ID" value="NZ_JAAEDM010000047.1"/>
</dbReference>
<dbReference type="PANTHER" id="PTHR42928">
    <property type="entry name" value="TRICARBOXYLATE-BINDING PROTEIN"/>
    <property type="match status" value="1"/>
</dbReference>
<reference evidence="2" key="2">
    <citation type="journal article" date="2021" name="Syst. Appl. Microbiol.">
        <title>Roseomonas hellenica sp. nov., isolated from roots of wild-growing Alkanna tinctoria.</title>
        <authorList>
            <person name="Rat A."/>
            <person name="Naranjo H.D."/>
            <person name="Lebbe L."/>
            <person name="Cnockaert M."/>
            <person name="Krigas N."/>
            <person name="Grigoriadou K."/>
            <person name="Maloupa E."/>
            <person name="Willems A."/>
        </authorList>
    </citation>
    <scope>NUCLEOTIDE SEQUENCE</scope>
    <source>
        <strain evidence="2">LMG 31231</strain>
    </source>
</reference>
<gene>
    <name evidence="2" type="ORF">GXW76_16085</name>
</gene>
<dbReference type="InterPro" id="IPR042100">
    <property type="entry name" value="Bug_dom1"/>
</dbReference>
<dbReference type="AlphaFoldDB" id="A0A9X9WZX0"/>
<comment type="similarity">
    <text evidence="1">Belongs to the UPF0065 (bug) family.</text>
</comment>
<dbReference type="Pfam" id="PF03401">
    <property type="entry name" value="TctC"/>
    <property type="match status" value="1"/>
</dbReference>